<dbReference type="EMBL" id="MTEI01000002">
    <property type="protein sequence ID" value="OQW89136.1"/>
    <property type="molecule type" value="Genomic_DNA"/>
</dbReference>
<dbReference type="InterPro" id="IPR036420">
    <property type="entry name" value="BRCT_dom_sf"/>
</dbReference>
<reference evidence="1 2" key="1">
    <citation type="submission" date="2017-01" db="EMBL/GenBank/DDBJ databases">
        <title>Novel large sulfur bacteria in the metagenomes of groundwater-fed chemosynthetic microbial mats in the Lake Huron basin.</title>
        <authorList>
            <person name="Sharrar A.M."/>
            <person name="Flood B.E."/>
            <person name="Bailey J.V."/>
            <person name="Jones D.S."/>
            <person name="Biddanda B."/>
            <person name="Ruberg S.A."/>
            <person name="Marcus D.N."/>
            <person name="Dick G.J."/>
        </authorList>
    </citation>
    <scope>NUCLEOTIDE SEQUENCE [LARGE SCALE GENOMIC DNA]</scope>
    <source>
        <strain evidence="1">A7</strain>
    </source>
</reference>
<name>A0A1W9KWY1_9BURK</name>
<proteinExistence type="predicted"/>
<dbReference type="Proteomes" id="UP000192505">
    <property type="component" value="Unassembled WGS sequence"/>
</dbReference>
<dbReference type="SUPFAM" id="SSF52113">
    <property type="entry name" value="BRCT domain"/>
    <property type="match status" value="1"/>
</dbReference>
<protein>
    <recommendedName>
        <fullName evidence="3">BRCT domain-containing protein</fullName>
    </recommendedName>
</protein>
<evidence type="ECO:0000313" key="1">
    <source>
        <dbReference type="EMBL" id="OQW89136.1"/>
    </source>
</evidence>
<accession>A0A1W9KWY1</accession>
<evidence type="ECO:0000313" key="2">
    <source>
        <dbReference type="Proteomes" id="UP000192505"/>
    </source>
</evidence>
<sequence length="121" mass="13293">MLSPKLLRILRSKSPFTEDQISQLTENDGWNWVYTNLSPRKQKQSGSEICFTGFGINDKAELSLKAAEAGLHVVGSVTKGLVFLCVGENPGYSKIAKAQDQNVQLLDAPQFLNLIETGELP</sequence>
<comment type="caution">
    <text evidence="1">The sequence shown here is derived from an EMBL/GenBank/DDBJ whole genome shotgun (WGS) entry which is preliminary data.</text>
</comment>
<gene>
    <name evidence="1" type="ORF">BWK72_04020</name>
</gene>
<organism evidence="1 2">
    <name type="scientific">Rhodoferax ferrireducens</name>
    <dbReference type="NCBI Taxonomy" id="192843"/>
    <lineage>
        <taxon>Bacteria</taxon>
        <taxon>Pseudomonadati</taxon>
        <taxon>Pseudomonadota</taxon>
        <taxon>Betaproteobacteria</taxon>
        <taxon>Burkholderiales</taxon>
        <taxon>Comamonadaceae</taxon>
        <taxon>Rhodoferax</taxon>
    </lineage>
</organism>
<dbReference type="AlphaFoldDB" id="A0A1W9KWY1"/>
<evidence type="ECO:0008006" key="3">
    <source>
        <dbReference type="Google" id="ProtNLM"/>
    </source>
</evidence>
<dbReference type="Gene3D" id="3.40.50.10190">
    <property type="entry name" value="BRCT domain"/>
    <property type="match status" value="1"/>
</dbReference>